<evidence type="ECO:0000313" key="1">
    <source>
        <dbReference type="EMBL" id="MED6196937.1"/>
    </source>
</evidence>
<comment type="caution">
    <text evidence="1">The sequence shown here is derived from an EMBL/GenBank/DDBJ whole genome shotgun (WGS) entry which is preliminary data.</text>
</comment>
<dbReference type="InterPro" id="IPR012340">
    <property type="entry name" value="NA-bd_OB-fold"/>
</dbReference>
<evidence type="ECO:0000313" key="2">
    <source>
        <dbReference type="Proteomes" id="UP001341840"/>
    </source>
</evidence>
<organism evidence="1 2">
    <name type="scientific">Stylosanthes scabra</name>
    <dbReference type="NCBI Taxonomy" id="79078"/>
    <lineage>
        <taxon>Eukaryota</taxon>
        <taxon>Viridiplantae</taxon>
        <taxon>Streptophyta</taxon>
        <taxon>Embryophyta</taxon>
        <taxon>Tracheophyta</taxon>
        <taxon>Spermatophyta</taxon>
        <taxon>Magnoliopsida</taxon>
        <taxon>eudicotyledons</taxon>
        <taxon>Gunneridae</taxon>
        <taxon>Pentapetalae</taxon>
        <taxon>rosids</taxon>
        <taxon>fabids</taxon>
        <taxon>Fabales</taxon>
        <taxon>Fabaceae</taxon>
        <taxon>Papilionoideae</taxon>
        <taxon>50 kb inversion clade</taxon>
        <taxon>dalbergioids sensu lato</taxon>
        <taxon>Dalbergieae</taxon>
        <taxon>Pterocarpus clade</taxon>
        <taxon>Stylosanthes</taxon>
    </lineage>
</organism>
<proteinExistence type="predicted"/>
<protein>
    <submittedName>
        <fullName evidence="1">Uncharacterized protein</fullName>
    </submittedName>
</protein>
<gene>
    <name evidence="1" type="ORF">PIB30_052014</name>
</gene>
<reference evidence="1 2" key="1">
    <citation type="journal article" date="2023" name="Plants (Basel)">
        <title>Bridging the Gap: Combining Genomics and Transcriptomics Approaches to Understand Stylosanthes scabra, an Orphan Legume from the Brazilian Caatinga.</title>
        <authorList>
            <person name="Ferreira-Neto J.R.C."/>
            <person name="da Silva M.D."/>
            <person name="Binneck E."/>
            <person name="de Melo N.F."/>
            <person name="da Silva R.H."/>
            <person name="de Melo A.L.T.M."/>
            <person name="Pandolfi V."/>
            <person name="Bustamante F.O."/>
            <person name="Brasileiro-Vidal A.C."/>
            <person name="Benko-Iseppon A.M."/>
        </authorList>
    </citation>
    <scope>NUCLEOTIDE SEQUENCE [LARGE SCALE GENOMIC DNA]</scope>
    <source>
        <tissue evidence="1">Leaves</tissue>
    </source>
</reference>
<sequence>MRRLRESNIPQYAFSFEDYDKINAFGFDFTYLIDVIGYLAGVGAERTLDKDGKLVKFKVVEFELEAG</sequence>
<accession>A0ABU6XGA4</accession>
<dbReference type="Proteomes" id="UP001341840">
    <property type="component" value="Unassembled WGS sequence"/>
</dbReference>
<dbReference type="Gene3D" id="2.40.50.140">
    <property type="entry name" value="Nucleic acid-binding proteins"/>
    <property type="match status" value="1"/>
</dbReference>
<name>A0ABU6XGA4_9FABA</name>
<keyword evidence="2" id="KW-1185">Reference proteome</keyword>
<dbReference type="EMBL" id="JASCZI010211822">
    <property type="protein sequence ID" value="MED6196937.1"/>
    <property type="molecule type" value="Genomic_DNA"/>
</dbReference>